<organism evidence="4 5">
    <name type="scientific">Pseudo-nitzschia multistriata</name>
    <dbReference type="NCBI Taxonomy" id="183589"/>
    <lineage>
        <taxon>Eukaryota</taxon>
        <taxon>Sar</taxon>
        <taxon>Stramenopiles</taxon>
        <taxon>Ochrophyta</taxon>
        <taxon>Bacillariophyta</taxon>
        <taxon>Bacillariophyceae</taxon>
        <taxon>Bacillariophycidae</taxon>
        <taxon>Bacillariales</taxon>
        <taxon>Bacillariaceae</taxon>
        <taxon>Pseudo-nitzschia</taxon>
    </lineage>
</organism>
<evidence type="ECO:0000313" key="4">
    <source>
        <dbReference type="EMBL" id="VEU37535.1"/>
    </source>
</evidence>
<protein>
    <submittedName>
        <fullName evidence="4">Uncharacterized protein</fullName>
    </submittedName>
</protein>
<feature type="region of interest" description="Disordered" evidence="2">
    <location>
        <begin position="225"/>
        <end position="256"/>
    </location>
</feature>
<evidence type="ECO:0000256" key="3">
    <source>
        <dbReference type="SAM" id="Phobius"/>
    </source>
</evidence>
<gene>
    <name evidence="4" type="ORF">PSNMU_V1.4_AUG-EV-PASAV3_0043350</name>
</gene>
<keyword evidence="3" id="KW-0812">Transmembrane</keyword>
<keyword evidence="1" id="KW-0175">Coiled coil</keyword>
<dbReference type="Proteomes" id="UP000291116">
    <property type="component" value="Unassembled WGS sequence"/>
</dbReference>
<feature type="transmembrane region" description="Helical" evidence="3">
    <location>
        <begin position="38"/>
        <end position="59"/>
    </location>
</feature>
<reference evidence="4 5" key="1">
    <citation type="submission" date="2019-01" db="EMBL/GenBank/DDBJ databases">
        <authorList>
            <person name="Ferrante I. M."/>
        </authorList>
    </citation>
    <scope>NUCLEOTIDE SEQUENCE [LARGE SCALE GENOMIC DNA]</scope>
    <source>
        <strain evidence="4 5">B856</strain>
    </source>
</reference>
<keyword evidence="3" id="KW-0472">Membrane</keyword>
<accession>A0A448Z674</accession>
<feature type="coiled-coil region" evidence="1">
    <location>
        <begin position="85"/>
        <end position="119"/>
    </location>
</feature>
<sequence length="256" mass="29408">MISNRSSSPSTYGEENSSCRDGTISENKMSVPRKTTKIYRVVLSAATFFVLCLCTRHQFNLFQCLPKEMIADNAPQVKYQVDKLLEEIRRIKNETSSEIETQKNRGNKLEEQLKKIIEESSAKISIGENRTNNLEQHTRKYQIDPRYFSDPRRFRGEMTKKLSALLEKNIKSYSQLRDEGNLSSYVQDDHPLFNGVKLGDFSIEALLRMYPKVDVSTCLKYNADKTGQGGSSIRRTSRRQTTEMGDKIRHACSQDV</sequence>
<feature type="region of interest" description="Disordered" evidence="2">
    <location>
        <begin position="1"/>
        <end position="27"/>
    </location>
</feature>
<evidence type="ECO:0000256" key="2">
    <source>
        <dbReference type="SAM" id="MobiDB-lite"/>
    </source>
</evidence>
<dbReference type="AlphaFoldDB" id="A0A448Z674"/>
<evidence type="ECO:0000256" key="1">
    <source>
        <dbReference type="SAM" id="Coils"/>
    </source>
</evidence>
<keyword evidence="3" id="KW-1133">Transmembrane helix</keyword>
<dbReference type="EMBL" id="CAACVS010000129">
    <property type="protein sequence ID" value="VEU37535.1"/>
    <property type="molecule type" value="Genomic_DNA"/>
</dbReference>
<feature type="compositionally biased region" description="Basic and acidic residues" evidence="2">
    <location>
        <begin position="240"/>
        <end position="249"/>
    </location>
</feature>
<evidence type="ECO:0000313" key="5">
    <source>
        <dbReference type="Proteomes" id="UP000291116"/>
    </source>
</evidence>
<name>A0A448Z674_9STRA</name>
<keyword evidence="5" id="KW-1185">Reference proteome</keyword>
<proteinExistence type="predicted"/>